<dbReference type="InterPro" id="IPR003960">
    <property type="entry name" value="ATPase_AAA_CS"/>
</dbReference>
<dbReference type="GO" id="GO:0016887">
    <property type="term" value="F:ATP hydrolysis activity"/>
    <property type="evidence" value="ECO:0007669"/>
    <property type="project" value="InterPro"/>
</dbReference>
<evidence type="ECO:0000256" key="3">
    <source>
        <dbReference type="ARBA" id="ARBA00022670"/>
    </source>
</evidence>
<dbReference type="PROSITE" id="PS00674">
    <property type="entry name" value="AAA"/>
    <property type="match status" value="1"/>
</dbReference>
<evidence type="ECO:0000256" key="9">
    <source>
        <dbReference type="ARBA" id="ARBA00022840"/>
    </source>
</evidence>
<evidence type="ECO:0000256" key="4">
    <source>
        <dbReference type="ARBA" id="ARBA00022692"/>
    </source>
</evidence>
<dbReference type="GO" id="GO:0005886">
    <property type="term" value="C:plasma membrane"/>
    <property type="evidence" value="ECO:0007669"/>
    <property type="project" value="TreeGrafter"/>
</dbReference>
<dbReference type="InterPro" id="IPR003959">
    <property type="entry name" value="ATPase_AAA_core"/>
</dbReference>
<dbReference type="InterPro" id="IPR027417">
    <property type="entry name" value="P-loop_NTPase"/>
</dbReference>
<dbReference type="Pfam" id="PF17862">
    <property type="entry name" value="AAA_lid_3"/>
    <property type="match status" value="1"/>
</dbReference>
<dbReference type="Pfam" id="PF06480">
    <property type="entry name" value="FtsH_ext"/>
    <property type="match status" value="1"/>
</dbReference>
<dbReference type="EC" id="3.4.24.-" evidence="16"/>
<sequence length="558" mass="62915">MKLSQMPIMQKFKFNKKNILIIAAIALISVLLFAVSKEPRNITYSQYMQLMDGNFIDRAVINDDEVVLYAQNNRFSIIKEGIDLKELIKKVPVEKTKQYITPGMIWGFIIFVCFVLWYAYIFRSIRKKEESLLSKKEGAFEIESVLNQNTMPVISNVRFSDVAGISEVKSELSEIVDFLKNPQKYRNFGIKMPKGVLMIGPPGVGKTLVAKAVAGEANVPFFYQNGASFVQIYVGMGAKRVRELFSKAKSYAPSIIFIDEIDAVGKSRGGTRNDEREATLNQLLTEMDGFEDNSGVIVIAATNRIEMIDEALLRSGRFDRRIFLSMPDFNDRVAILNTYLKDKKCDVSAEDIARMSVGFSGAALSTLVNEAAINALRNNESVLKIRDFEAVLNKVLLGKKKVLSYSESEKKIQAVYQGAKALSAYWFDVKFEKISLIEDRFMATEQEIESKSQMISRIKVLIAGMCKLEIDENDIFSNSSNDLNLAKEIASKMVYEYGMGSSFVPNPNDVEEILKQAKEEIMSFLKGTNEQIAKISSYLLAYESVDKETLAKILNENY</sequence>
<organism evidence="16 17">
    <name type="scientific">Campylobacter concisus</name>
    <dbReference type="NCBI Taxonomy" id="199"/>
    <lineage>
        <taxon>Bacteria</taxon>
        <taxon>Pseudomonadati</taxon>
        <taxon>Campylobacterota</taxon>
        <taxon>Epsilonproteobacteria</taxon>
        <taxon>Campylobacterales</taxon>
        <taxon>Campylobacteraceae</taxon>
        <taxon>Campylobacter</taxon>
    </lineage>
</organism>
<dbReference type="GO" id="GO:0004176">
    <property type="term" value="F:ATP-dependent peptidase activity"/>
    <property type="evidence" value="ECO:0007669"/>
    <property type="project" value="InterPro"/>
</dbReference>
<evidence type="ECO:0000256" key="13">
    <source>
        <dbReference type="RuleBase" id="RU003651"/>
    </source>
</evidence>
<keyword evidence="10 14" id="KW-1133">Transmembrane helix</keyword>
<feature type="domain" description="AAA+ ATPase" evidence="15">
    <location>
        <begin position="192"/>
        <end position="328"/>
    </location>
</feature>
<gene>
    <name evidence="16" type="primary">ftsH1</name>
    <name evidence="16" type="ORF">CCON33237_0905</name>
</gene>
<dbReference type="Proteomes" id="UP000066049">
    <property type="component" value="Chromosome"/>
</dbReference>
<dbReference type="FunFam" id="3.40.50.300:FF:000352">
    <property type="entry name" value="ATP-dependent zinc metalloprotease FTSH 7, chloroplastic"/>
    <property type="match status" value="1"/>
</dbReference>
<dbReference type="GO" id="GO:0008270">
    <property type="term" value="F:zinc ion binding"/>
    <property type="evidence" value="ECO:0007669"/>
    <property type="project" value="InterPro"/>
</dbReference>
<dbReference type="GO" id="GO:0006508">
    <property type="term" value="P:proteolysis"/>
    <property type="evidence" value="ECO:0007669"/>
    <property type="project" value="UniProtKB-KW"/>
</dbReference>
<dbReference type="PANTHER" id="PTHR23076">
    <property type="entry name" value="METALLOPROTEASE M41 FTSH"/>
    <property type="match status" value="1"/>
</dbReference>
<comment type="subcellular location">
    <subcellularLocation>
        <location evidence="2">Membrane</location>
    </subcellularLocation>
</comment>
<evidence type="ECO:0000256" key="10">
    <source>
        <dbReference type="ARBA" id="ARBA00022989"/>
    </source>
</evidence>
<evidence type="ECO:0000313" key="17">
    <source>
        <dbReference type="Proteomes" id="UP000066049"/>
    </source>
</evidence>
<evidence type="ECO:0000256" key="7">
    <source>
        <dbReference type="ARBA" id="ARBA00022801"/>
    </source>
</evidence>
<keyword evidence="9 13" id="KW-0067">ATP-binding</keyword>
<dbReference type="InterPro" id="IPR041569">
    <property type="entry name" value="AAA_lid_3"/>
</dbReference>
<evidence type="ECO:0000256" key="1">
    <source>
        <dbReference type="ARBA" id="ARBA00001947"/>
    </source>
</evidence>
<evidence type="ECO:0000256" key="6">
    <source>
        <dbReference type="ARBA" id="ARBA00022741"/>
    </source>
</evidence>
<dbReference type="GO" id="GO:0004222">
    <property type="term" value="F:metalloendopeptidase activity"/>
    <property type="evidence" value="ECO:0007669"/>
    <property type="project" value="InterPro"/>
</dbReference>
<evidence type="ECO:0000313" key="16">
    <source>
        <dbReference type="EMBL" id="ALF47587.1"/>
    </source>
</evidence>
<comment type="cofactor">
    <cofactor evidence="1">
        <name>Zn(2+)</name>
        <dbReference type="ChEBI" id="CHEBI:29105"/>
    </cofactor>
</comment>
<keyword evidence="11" id="KW-0482">Metalloprotease</keyword>
<dbReference type="GO" id="GO:0030163">
    <property type="term" value="P:protein catabolic process"/>
    <property type="evidence" value="ECO:0007669"/>
    <property type="project" value="TreeGrafter"/>
</dbReference>
<keyword evidence="8" id="KW-0862">Zinc</keyword>
<evidence type="ECO:0000256" key="5">
    <source>
        <dbReference type="ARBA" id="ARBA00022723"/>
    </source>
</evidence>
<keyword evidence="3" id="KW-0645">Protease</keyword>
<dbReference type="EMBL" id="CP012541">
    <property type="protein sequence ID" value="ALF47587.1"/>
    <property type="molecule type" value="Genomic_DNA"/>
</dbReference>
<feature type="transmembrane region" description="Helical" evidence="14">
    <location>
        <begin position="99"/>
        <end position="121"/>
    </location>
</feature>
<dbReference type="InterPro" id="IPR003593">
    <property type="entry name" value="AAA+_ATPase"/>
</dbReference>
<evidence type="ECO:0000256" key="14">
    <source>
        <dbReference type="SAM" id="Phobius"/>
    </source>
</evidence>
<dbReference type="AlphaFoldDB" id="A0A0M5MKG6"/>
<evidence type="ECO:0000259" key="15">
    <source>
        <dbReference type="SMART" id="SM00382"/>
    </source>
</evidence>
<keyword evidence="4 14" id="KW-0812">Transmembrane</keyword>
<reference evidence="17" key="1">
    <citation type="submission" date="2015-08" db="EMBL/GenBank/DDBJ databases">
        <title>Comparative genomics of the Campylobacter concisus group.</title>
        <authorList>
            <person name="Miller W.G."/>
            <person name="Yee E."/>
            <person name="Chapman M.H."/>
            <person name="Huynh S."/>
            <person name="Bono J.L."/>
            <person name="On S.L.W."/>
            <person name="St Leger J."/>
            <person name="Foster G."/>
            <person name="Parker C.T."/>
        </authorList>
    </citation>
    <scope>NUCLEOTIDE SEQUENCE [LARGE SCALE GENOMIC DNA]</scope>
    <source>
        <strain evidence="17">ATCC 33237</strain>
    </source>
</reference>
<keyword evidence="5" id="KW-0479">Metal-binding</keyword>
<dbReference type="Gene3D" id="3.40.50.300">
    <property type="entry name" value="P-loop containing nucleotide triphosphate hydrolases"/>
    <property type="match status" value="1"/>
</dbReference>
<dbReference type="Gene3D" id="1.10.8.60">
    <property type="match status" value="1"/>
</dbReference>
<evidence type="ECO:0000256" key="11">
    <source>
        <dbReference type="ARBA" id="ARBA00023049"/>
    </source>
</evidence>
<dbReference type="GeneID" id="28662581"/>
<dbReference type="PATRIC" id="fig|199.248.peg.939"/>
<dbReference type="Pfam" id="PF00004">
    <property type="entry name" value="AAA"/>
    <property type="match status" value="1"/>
</dbReference>
<evidence type="ECO:0000256" key="2">
    <source>
        <dbReference type="ARBA" id="ARBA00004370"/>
    </source>
</evidence>
<dbReference type="SUPFAM" id="SSF140990">
    <property type="entry name" value="FtsH protease domain-like"/>
    <property type="match status" value="1"/>
</dbReference>
<evidence type="ECO:0000256" key="12">
    <source>
        <dbReference type="ARBA" id="ARBA00023136"/>
    </source>
</evidence>
<keyword evidence="7 16" id="KW-0378">Hydrolase</keyword>
<dbReference type="SUPFAM" id="SSF52540">
    <property type="entry name" value="P-loop containing nucleoside triphosphate hydrolases"/>
    <property type="match status" value="1"/>
</dbReference>
<dbReference type="KEGG" id="ccoc:CCON33237_0905"/>
<accession>A0A0M5MKG6</accession>
<dbReference type="RefSeq" id="WP_390622033.1">
    <property type="nucleotide sequence ID" value="NZ_CABMKQ010000036.1"/>
</dbReference>
<dbReference type="SMART" id="SM00382">
    <property type="entry name" value="AAA"/>
    <property type="match status" value="1"/>
</dbReference>
<dbReference type="Gene3D" id="1.20.58.760">
    <property type="entry name" value="Peptidase M41"/>
    <property type="match status" value="1"/>
</dbReference>
<protein>
    <submittedName>
        <fullName evidence="16">Integral membrane ATP-dependent zinc metallopeptidase</fullName>
        <ecNumber evidence="16">3.4.24.-</ecNumber>
    </submittedName>
</protein>
<name>A0A0M5MKG6_9BACT</name>
<dbReference type="GO" id="GO:0005524">
    <property type="term" value="F:ATP binding"/>
    <property type="evidence" value="ECO:0007669"/>
    <property type="project" value="UniProtKB-KW"/>
</dbReference>
<dbReference type="InterPro" id="IPR037219">
    <property type="entry name" value="Peptidase_M41-like"/>
</dbReference>
<keyword evidence="12 14" id="KW-0472">Membrane</keyword>
<keyword evidence="6 13" id="KW-0547">Nucleotide-binding</keyword>
<dbReference type="CDD" id="cd19501">
    <property type="entry name" value="RecA-like_FtsH"/>
    <property type="match status" value="1"/>
</dbReference>
<evidence type="ECO:0000256" key="8">
    <source>
        <dbReference type="ARBA" id="ARBA00022833"/>
    </source>
</evidence>
<dbReference type="InterPro" id="IPR011546">
    <property type="entry name" value="Pept_M41_FtsH_extracell"/>
</dbReference>
<dbReference type="GO" id="GO:0005737">
    <property type="term" value="C:cytoplasm"/>
    <property type="evidence" value="ECO:0007669"/>
    <property type="project" value="UniProtKB-ARBA"/>
</dbReference>
<proteinExistence type="inferred from homology"/>
<comment type="similarity">
    <text evidence="13">Belongs to the AAA ATPase family.</text>
</comment>
<dbReference type="PANTHER" id="PTHR23076:SF97">
    <property type="entry name" value="ATP-DEPENDENT ZINC METALLOPROTEASE YME1L1"/>
    <property type="match status" value="1"/>
</dbReference>